<dbReference type="Pfam" id="PF12833">
    <property type="entry name" value="HTH_18"/>
    <property type="match status" value="1"/>
</dbReference>
<evidence type="ECO:0000256" key="1">
    <source>
        <dbReference type="ARBA" id="ARBA00023015"/>
    </source>
</evidence>
<dbReference type="GO" id="GO:0003700">
    <property type="term" value="F:DNA-binding transcription factor activity"/>
    <property type="evidence" value="ECO:0007669"/>
    <property type="project" value="InterPro"/>
</dbReference>
<proteinExistence type="predicted"/>
<evidence type="ECO:0000256" key="2">
    <source>
        <dbReference type="ARBA" id="ARBA00023125"/>
    </source>
</evidence>
<gene>
    <name evidence="5" type="ordered locus">RHOM_05740</name>
</gene>
<dbReference type="PANTHER" id="PTHR43280:SF2">
    <property type="entry name" value="HTH-TYPE TRANSCRIPTIONAL REGULATOR EXSA"/>
    <property type="match status" value="1"/>
</dbReference>
<evidence type="ECO:0000256" key="3">
    <source>
        <dbReference type="ARBA" id="ARBA00023163"/>
    </source>
</evidence>
<dbReference type="InterPro" id="IPR014710">
    <property type="entry name" value="RmlC-like_jellyroll"/>
</dbReference>
<sequence>MNDIVYQHEVIVPDRGLPFKLFLFEGGGGKYIREKHWHRSIEIFAVRQGQLEFFLNEKKYVLAAGDFVLVNSNEVHAIHAPLPNETIVLQIPLAVFADYYTEEQFIWFSHSGKEDDRQVFSLLETMFVAYGEKQTGYELKMLSCFYQLEYLLVTRYRKFEVGEEILKNNKQLKRLGRITGYLKEHYTEDVSLEKLAGIFGYSPAYLSRMFQKYAKINYKEYLSSVRLEHAVRDLEETDLAIGEIALNHGFPNSKAFSNLFRKRYGMLPNQYRKTVTSEKERFSSHYLPHKGSRLFLM</sequence>
<dbReference type="InterPro" id="IPR018062">
    <property type="entry name" value="HTH_AraC-typ_CS"/>
</dbReference>
<dbReference type="RefSeq" id="WP_014079312.1">
    <property type="nucleotide sequence ID" value="NC_015977.1"/>
</dbReference>
<dbReference type="Proteomes" id="UP000008178">
    <property type="component" value="Chromosome"/>
</dbReference>
<dbReference type="GO" id="GO:0043565">
    <property type="term" value="F:sequence-specific DNA binding"/>
    <property type="evidence" value="ECO:0007669"/>
    <property type="project" value="InterPro"/>
</dbReference>
<dbReference type="SUPFAM" id="SSF51215">
    <property type="entry name" value="Regulatory protein AraC"/>
    <property type="match status" value="1"/>
</dbReference>
<feature type="domain" description="HTH araC/xylS-type" evidence="4">
    <location>
        <begin position="176"/>
        <end position="274"/>
    </location>
</feature>
<dbReference type="PANTHER" id="PTHR43280">
    <property type="entry name" value="ARAC-FAMILY TRANSCRIPTIONAL REGULATOR"/>
    <property type="match status" value="1"/>
</dbReference>
<dbReference type="Pfam" id="PF02311">
    <property type="entry name" value="AraC_binding"/>
    <property type="match status" value="1"/>
</dbReference>
<dbReference type="CDD" id="cd02208">
    <property type="entry name" value="cupin_RmlC-like"/>
    <property type="match status" value="1"/>
</dbReference>
<accession>G2SWI3</accession>
<dbReference type="InterPro" id="IPR009057">
    <property type="entry name" value="Homeodomain-like_sf"/>
</dbReference>
<dbReference type="HOGENOM" id="CLU_000445_88_3_9"/>
<dbReference type="SUPFAM" id="SSF46689">
    <property type="entry name" value="Homeodomain-like"/>
    <property type="match status" value="2"/>
</dbReference>
<dbReference type="Gene3D" id="2.60.120.10">
    <property type="entry name" value="Jelly Rolls"/>
    <property type="match status" value="1"/>
</dbReference>
<dbReference type="GeneID" id="93722980"/>
<keyword evidence="2" id="KW-0238">DNA-binding</keyword>
<dbReference type="PROSITE" id="PS01124">
    <property type="entry name" value="HTH_ARAC_FAMILY_2"/>
    <property type="match status" value="1"/>
</dbReference>
<dbReference type="PROSITE" id="PS00041">
    <property type="entry name" value="HTH_ARAC_FAMILY_1"/>
    <property type="match status" value="1"/>
</dbReference>
<organism evidence="5 6">
    <name type="scientific">Roseburia hominis (strain DSM 16839 / JCM 17582 / NCIMB 14029 / A2-183)</name>
    <dbReference type="NCBI Taxonomy" id="585394"/>
    <lineage>
        <taxon>Bacteria</taxon>
        <taxon>Bacillati</taxon>
        <taxon>Bacillota</taxon>
        <taxon>Clostridia</taxon>
        <taxon>Lachnospirales</taxon>
        <taxon>Lachnospiraceae</taxon>
        <taxon>Roseburia</taxon>
    </lineage>
</organism>
<name>G2SWI3_ROSHA</name>
<dbReference type="InterPro" id="IPR003313">
    <property type="entry name" value="AraC-bd"/>
</dbReference>
<keyword evidence="3" id="KW-0804">Transcription</keyword>
<dbReference type="KEGG" id="rho:RHOM_05740"/>
<dbReference type="STRING" id="585394.RHOM_05740"/>
<dbReference type="InterPro" id="IPR020449">
    <property type="entry name" value="Tscrpt_reg_AraC-type_HTH"/>
</dbReference>
<evidence type="ECO:0000259" key="4">
    <source>
        <dbReference type="PROSITE" id="PS01124"/>
    </source>
</evidence>
<dbReference type="AlphaFoldDB" id="G2SWI3"/>
<dbReference type="SMART" id="SM00342">
    <property type="entry name" value="HTH_ARAC"/>
    <property type="match status" value="1"/>
</dbReference>
<evidence type="ECO:0000313" key="5">
    <source>
        <dbReference type="EMBL" id="AEN96267.1"/>
    </source>
</evidence>
<dbReference type="PRINTS" id="PR00032">
    <property type="entry name" value="HTHARAC"/>
</dbReference>
<dbReference type="EMBL" id="CP003040">
    <property type="protein sequence ID" value="AEN96267.1"/>
    <property type="molecule type" value="Genomic_DNA"/>
</dbReference>
<reference evidence="5 6" key="1">
    <citation type="journal article" date="2015" name="Genome Announc.">
        <title>Complete genome sequence of the human gut symbiont Roseburia hominis.</title>
        <authorList>
            <person name="Travis A.J."/>
            <person name="Kelly D."/>
            <person name="Flint H.J."/>
            <person name="Aminov R.I."/>
        </authorList>
    </citation>
    <scope>NUCLEOTIDE SEQUENCE [LARGE SCALE GENOMIC DNA]</scope>
    <source>
        <strain evidence="6">DSM 16839 / JCM 17582 / NCIMB 14029 / A2-183</strain>
    </source>
</reference>
<dbReference type="Gene3D" id="1.10.10.60">
    <property type="entry name" value="Homeodomain-like"/>
    <property type="match status" value="2"/>
</dbReference>
<keyword evidence="1" id="KW-0805">Transcription regulation</keyword>
<keyword evidence="6" id="KW-1185">Reference proteome</keyword>
<dbReference type="InterPro" id="IPR018060">
    <property type="entry name" value="HTH_AraC"/>
</dbReference>
<dbReference type="InterPro" id="IPR037923">
    <property type="entry name" value="HTH-like"/>
</dbReference>
<protein>
    <submittedName>
        <fullName evidence="5">AraC family transcriptional regulator</fullName>
    </submittedName>
</protein>
<evidence type="ECO:0000313" key="6">
    <source>
        <dbReference type="Proteomes" id="UP000008178"/>
    </source>
</evidence>
<dbReference type="eggNOG" id="COG2207">
    <property type="taxonomic scope" value="Bacteria"/>
</dbReference>